<accession>A0A316DH00</accession>
<reference evidence="1 2" key="1">
    <citation type="submission" date="2018-05" db="EMBL/GenBank/DDBJ databases">
        <title>Genomic Encyclopedia of Archaeal and Bacterial Type Strains, Phase II (KMG-II): from individual species to whole genera.</title>
        <authorList>
            <person name="Goeker M."/>
        </authorList>
    </citation>
    <scope>NUCLEOTIDE SEQUENCE [LARGE SCALE GENOMIC DNA]</scope>
    <source>
        <strain evidence="1 2">DSM 22214</strain>
    </source>
</reference>
<dbReference type="EMBL" id="QGGO01000041">
    <property type="protein sequence ID" value="PWK16908.1"/>
    <property type="molecule type" value="Genomic_DNA"/>
</dbReference>
<evidence type="ECO:0000313" key="2">
    <source>
        <dbReference type="Proteomes" id="UP000245489"/>
    </source>
</evidence>
<proteinExistence type="predicted"/>
<name>A0A316DH00_9BACT</name>
<dbReference type="Proteomes" id="UP000245489">
    <property type="component" value="Unassembled WGS sequence"/>
</dbReference>
<sequence>MKTNPFIPKCLLCLLIVYFFNNYPVFSQNMPKVKWQVEKEVQDKEINLILAFKIDNDWTFYAINDDSVSPKISAQINLQANDDCFITIGNATSNNSISEFDKELNRNTSYFMNEGAFTQRIIKKGSCLIKAEISYLVSKKYMTEQGEGGVVFKVKDTILIPLD</sequence>
<gene>
    <name evidence="1" type="ORF">LV89_04660</name>
</gene>
<evidence type="ECO:0000313" key="1">
    <source>
        <dbReference type="EMBL" id="PWK16908.1"/>
    </source>
</evidence>
<protein>
    <submittedName>
        <fullName evidence="1">Uncharacterized protein</fullName>
    </submittedName>
</protein>
<dbReference type="AlphaFoldDB" id="A0A316DH00"/>
<comment type="caution">
    <text evidence="1">The sequence shown here is derived from an EMBL/GenBank/DDBJ whole genome shotgun (WGS) entry which is preliminary data.</text>
</comment>
<organism evidence="1 2">
    <name type="scientific">Arcicella aurantiaca</name>
    <dbReference type="NCBI Taxonomy" id="591202"/>
    <lineage>
        <taxon>Bacteria</taxon>
        <taxon>Pseudomonadati</taxon>
        <taxon>Bacteroidota</taxon>
        <taxon>Cytophagia</taxon>
        <taxon>Cytophagales</taxon>
        <taxon>Flectobacillaceae</taxon>
        <taxon>Arcicella</taxon>
    </lineage>
</organism>
<keyword evidence="2" id="KW-1185">Reference proteome</keyword>